<comment type="caution">
    <text evidence="2">The sequence shown here is derived from an EMBL/GenBank/DDBJ whole genome shotgun (WGS) entry which is preliminary data.</text>
</comment>
<dbReference type="Proteomes" id="UP001057375">
    <property type="component" value="Unassembled WGS sequence"/>
</dbReference>
<sequence>MYNLSQLLAVTHKTEQEDEHVDKVKVQGQRTED</sequence>
<evidence type="ECO:0000256" key="1">
    <source>
        <dbReference type="SAM" id="MobiDB-lite"/>
    </source>
</evidence>
<organism evidence="2 3">
    <name type="scientific">Aduncisulcus paluster</name>
    <dbReference type="NCBI Taxonomy" id="2918883"/>
    <lineage>
        <taxon>Eukaryota</taxon>
        <taxon>Metamonada</taxon>
        <taxon>Carpediemonas-like organisms</taxon>
        <taxon>Aduncisulcus</taxon>
    </lineage>
</organism>
<feature type="non-terminal residue" evidence="2">
    <location>
        <position position="33"/>
    </location>
</feature>
<proteinExistence type="predicted"/>
<feature type="region of interest" description="Disordered" evidence="1">
    <location>
        <begin position="13"/>
        <end position="33"/>
    </location>
</feature>
<keyword evidence="3" id="KW-1185">Reference proteome</keyword>
<evidence type="ECO:0000313" key="3">
    <source>
        <dbReference type="Proteomes" id="UP001057375"/>
    </source>
</evidence>
<protein>
    <submittedName>
        <fullName evidence="2">Uncharacterized protein</fullName>
    </submittedName>
</protein>
<reference evidence="2" key="1">
    <citation type="submission" date="2022-03" db="EMBL/GenBank/DDBJ databases">
        <title>Draft genome sequence of Aduncisulcus paluster, a free-living microaerophilic Fornicata.</title>
        <authorList>
            <person name="Yuyama I."/>
            <person name="Kume K."/>
            <person name="Tamura T."/>
            <person name="Inagaki Y."/>
            <person name="Hashimoto T."/>
        </authorList>
    </citation>
    <scope>NUCLEOTIDE SEQUENCE</scope>
    <source>
        <strain evidence="2">NY0171</strain>
    </source>
</reference>
<name>A0ABQ5KHB6_9EUKA</name>
<accession>A0ABQ5KHB6</accession>
<evidence type="ECO:0000313" key="2">
    <source>
        <dbReference type="EMBL" id="GKT30883.1"/>
    </source>
</evidence>
<gene>
    <name evidence="2" type="ORF">ADUPG1_005675</name>
</gene>
<dbReference type="EMBL" id="BQXS01009153">
    <property type="protein sequence ID" value="GKT30883.1"/>
    <property type="molecule type" value="Genomic_DNA"/>
</dbReference>